<dbReference type="Proteomes" id="UP000814033">
    <property type="component" value="Unassembled WGS sequence"/>
</dbReference>
<organism evidence="1 2">
    <name type="scientific">Auriscalpium vulgare</name>
    <dbReference type="NCBI Taxonomy" id="40419"/>
    <lineage>
        <taxon>Eukaryota</taxon>
        <taxon>Fungi</taxon>
        <taxon>Dikarya</taxon>
        <taxon>Basidiomycota</taxon>
        <taxon>Agaricomycotina</taxon>
        <taxon>Agaricomycetes</taxon>
        <taxon>Russulales</taxon>
        <taxon>Auriscalpiaceae</taxon>
        <taxon>Auriscalpium</taxon>
    </lineage>
</organism>
<gene>
    <name evidence="1" type="ORF">FA95DRAFT_899567</name>
</gene>
<evidence type="ECO:0000313" key="2">
    <source>
        <dbReference type="Proteomes" id="UP000814033"/>
    </source>
</evidence>
<protein>
    <submittedName>
        <fullName evidence="1">Uncharacterized protein</fullName>
    </submittedName>
</protein>
<dbReference type="EMBL" id="MU276208">
    <property type="protein sequence ID" value="KAI0040304.1"/>
    <property type="molecule type" value="Genomic_DNA"/>
</dbReference>
<evidence type="ECO:0000313" key="1">
    <source>
        <dbReference type="EMBL" id="KAI0040304.1"/>
    </source>
</evidence>
<sequence length="184" mass="19686">MNGRTNQARNIHEDGKAHGQKTVVQQTKELGNRPSYATVASRSQINSAQRKSTVISPRITDASCPLPGSLETSYAEVASRSRHSDSAQRTSSAEPKGGLTQKPNASRHSLSRTSGPSAEKQVTIGPLSPSSPTHTCRVCQDYAFGGNVLRSGTPMQVYVSRCPRQGPVSVSQPLWESITGNRGN</sequence>
<proteinExistence type="predicted"/>
<accession>A0ACB8R895</accession>
<reference evidence="1" key="1">
    <citation type="submission" date="2021-02" db="EMBL/GenBank/DDBJ databases">
        <authorList>
            <consortium name="DOE Joint Genome Institute"/>
            <person name="Ahrendt S."/>
            <person name="Looney B.P."/>
            <person name="Miyauchi S."/>
            <person name="Morin E."/>
            <person name="Drula E."/>
            <person name="Courty P.E."/>
            <person name="Chicoki N."/>
            <person name="Fauchery L."/>
            <person name="Kohler A."/>
            <person name="Kuo A."/>
            <person name="Labutti K."/>
            <person name="Pangilinan J."/>
            <person name="Lipzen A."/>
            <person name="Riley R."/>
            <person name="Andreopoulos W."/>
            <person name="He G."/>
            <person name="Johnson J."/>
            <person name="Barry K.W."/>
            <person name="Grigoriev I.V."/>
            <person name="Nagy L."/>
            <person name="Hibbett D."/>
            <person name="Henrissat B."/>
            <person name="Matheny P.B."/>
            <person name="Labbe J."/>
            <person name="Martin F."/>
        </authorList>
    </citation>
    <scope>NUCLEOTIDE SEQUENCE</scope>
    <source>
        <strain evidence="1">FP105234-sp</strain>
    </source>
</reference>
<keyword evidence="2" id="KW-1185">Reference proteome</keyword>
<reference evidence="1" key="2">
    <citation type="journal article" date="2022" name="New Phytol.">
        <title>Evolutionary transition to the ectomycorrhizal habit in the genomes of a hyperdiverse lineage of mushroom-forming fungi.</title>
        <authorList>
            <person name="Looney B."/>
            <person name="Miyauchi S."/>
            <person name="Morin E."/>
            <person name="Drula E."/>
            <person name="Courty P.E."/>
            <person name="Kohler A."/>
            <person name="Kuo A."/>
            <person name="LaButti K."/>
            <person name="Pangilinan J."/>
            <person name="Lipzen A."/>
            <person name="Riley R."/>
            <person name="Andreopoulos W."/>
            <person name="He G."/>
            <person name="Johnson J."/>
            <person name="Nolan M."/>
            <person name="Tritt A."/>
            <person name="Barry K.W."/>
            <person name="Grigoriev I.V."/>
            <person name="Nagy L.G."/>
            <person name="Hibbett D."/>
            <person name="Henrissat B."/>
            <person name="Matheny P.B."/>
            <person name="Labbe J."/>
            <person name="Martin F.M."/>
        </authorList>
    </citation>
    <scope>NUCLEOTIDE SEQUENCE</scope>
    <source>
        <strain evidence="1">FP105234-sp</strain>
    </source>
</reference>
<name>A0ACB8R895_9AGAM</name>
<comment type="caution">
    <text evidence="1">The sequence shown here is derived from an EMBL/GenBank/DDBJ whole genome shotgun (WGS) entry which is preliminary data.</text>
</comment>